<feature type="region of interest" description="Disordered" evidence="1">
    <location>
        <begin position="230"/>
        <end position="264"/>
    </location>
</feature>
<accession>A0A1D1Y420</accession>
<feature type="compositionally biased region" description="Basic and acidic residues" evidence="1">
    <location>
        <begin position="241"/>
        <end position="253"/>
    </location>
</feature>
<dbReference type="PANTHER" id="PTHR32278">
    <property type="entry name" value="F-BOX DOMAIN-CONTAINING PROTEIN"/>
    <property type="match status" value="1"/>
</dbReference>
<protein>
    <submittedName>
        <fullName evidence="2">F-box protein PP2-B11</fullName>
    </submittedName>
</protein>
<sequence>LHSTGGGKKLIKNLKCFNFRKNGDTSCLYASLGFTGIRNQGSPVFGISNHTDVSIFHSFPTSAGPKGSAILGSAFSTAGHFFFIINASVTFWRTNQQLQGGTHGNRDWVSGEARGVFLREGVLLSTVIHVSHPFVSSSPALLPSHPNAFPSVDCRIICQIQPSYPLLWVVVMEAFGLSCLATVVCDPLKQALGDFLQRTTESLLTYLSGRASAVWDAFSRRRNPVPALPASAITGEEGEPSEIRRPDSSEAERGVQSFARDGSTGKKGYMISARDLNIEHGSNSVNWRWISRPDSRFPEVAELVEVWWFQITGEVDVRDLSPGTQYAAHLVFALCKQTDGLSNYQEASITVGGQEYSNCRVRLTPVAPGSSVLPQGSLQNLVRLPRPRDDEWMEVELGDFFLDQWSLRGMVCMTVKNVNNLLKKSGLIVAGMEVRPKEVQVMPR</sequence>
<proteinExistence type="predicted"/>
<dbReference type="AlphaFoldDB" id="A0A1D1Y420"/>
<name>A0A1D1Y420_9ARAE</name>
<dbReference type="EMBL" id="GDJX01018608">
    <property type="protein sequence ID" value="JAT49328.1"/>
    <property type="molecule type" value="Transcribed_RNA"/>
</dbReference>
<feature type="non-terminal residue" evidence="2">
    <location>
        <position position="1"/>
    </location>
</feature>
<reference evidence="2" key="1">
    <citation type="submission" date="2015-07" db="EMBL/GenBank/DDBJ databases">
        <title>Transcriptome Assembly of Anthurium amnicola.</title>
        <authorList>
            <person name="Suzuki J."/>
        </authorList>
    </citation>
    <scope>NUCLEOTIDE SEQUENCE</scope>
</reference>
<evidence type="ECO:0000313" key="2">
    <source>
        <dbReference type="EMBL" id="JAT49328.1"/>
    </source>
</evidence>
<dbReference type="InterPro" id="IPR025886">
    <property type="entry name" value="PP2-like"/>
</dbReference>
<dbReference type="Pfam" id="PF14299">
    <property type="entry name" value="PP2"/>
    <property type="match status" value="1"/>
</dbReference>
<organism evidence="2">
    <name type="scientific">Anthurium amnicola</name>
    <dbReference type="NCBI Taxonomy" id="1678845"/>
    <lineage>
        <taxon>Eukaryota</taxon>
        <taxon>Viridiplantae</taxon>
        <taxon>Streptophyta</taxon>
        <taxon>Embryophyta</taxon>
        <taxon>Tracheophyta</taxon>
        <taxon>Spermatophyta</taxon>
        <taxon>Magnoliopsida</taxon>
        <taxon>Liliopsida</taxon>
        <taxon>Araceae</taxon>
        <taxon>Pothoideae</taxon>
        <taxon>Potheae</taxon>
        <taxon>Anthurium</taxon>
    </lineage>
</organism>
<evidence type="ECO:0000256" key="1">
    <source>
        <dbReference type="SAM" id="MobiDB-lite"/>
    </source>
</evidence>
<gene>
    <name evidence="2" type="primary">PP2B11_0</name>
    <name evidence="2" type="ORF">g.108469</name>
</gene>
<dbReference type="PANTHER" id="PTHR32278:SF111">
    <property type="entry name" value="F-BOX PROTEIN PP2-B12-RELATED"/>
    <property type="match status" value="1"/>
</dbReference>